<dbReference type="Pfam" id="PF08240">
    <property type="entry name" value="ADH_N"/>
    <property type="match status" value="1"/>
</dbReference>
<protein>
    <submittedName>
        <fullName evidence="2">Oxidoreductase</fullName>
    </submittedName>
</protein>
<dbReference type="InterPro" id="IPR036291">
    <property type="entry name" value="NAD(P)-bd_dom_sf"/>
</dbReference>
<evidence type="ECO:0000259" key="1">
    <source>
        <dbReference type="SMART" id="SM00829"/>
    </source>
</evidence>
<dbReference type="SUPFAM" id="SSF51735">
    <property type="entry name" value="NAD(P)-binding Rossmann-fold domains"/>
    <property type="match status" value="1"/>
</dbReference>
<dbReference type="InterPro" id="IPR011032">
    <property type="entry name" value="GroES-like_sf"/>
</dbReference>
<dbReference type="EMBL" id="JAEPWM010000001">
    <property type="protein sequence ID" value="MBK6004694.1"/>
    <property type="molecule type" value="Genomic_DNA"/>
</dbReference>
<dbReference type="Pfam" id="PF00107">
    <property type="entry name" value="ADH_zinc_N"/>
    <property type="match status" value="1"/>
</dbReference>
<dbReference type="InterPro" id="IPR013149">
    <property type="entry name" value="ADH-like_C"/>
</dbReference>
<dbReference type="AlphaFoldDB" id="A0A934TNQ1"/>
<dbReference type="InterPro" id="IPR051397">
    <property type="entry name" value="Zn-ADH-like_protein"/>
</dbReference>
<keyword evidence="3" id="KW-1185">Reference proteome</keyword>
<dbReference type="InterPro" id="IPR014188">
    <property type="entry name" value="Acrylyl-CoA_reductase_AcuI"/>
</dbReference>
<accession>A0A934TNQ1</accession>
<comment type="caution">
    <text evidence="2">The sequence shown here is derived from an EMBL/GenBank/DDBJ whole genome shotgun (WGS) entry which is preliminary data.</text>
</comment>
<organism evidence="2 3">
    <name type="scientific">Ramlibacter ginsenosidimutans</name>
    <dbReference type="NCBI Taxonomy" id="502333"/>
    <lineage>
        <taxon>Bacteria</taxon>
        <taxon>Pseudomonadati</taxon>
        <taxon>Pseudomonadota</taxon>
        <taxon>Betaproteobacteria</taxon>
        <taxon>Burkholderiales</taxon>
        <taxon>Comamonadaceae</taxon>
        <taxon>Ramlibacter</taxon>
    </lineage>
</organism>
<dbReference type="Proteomes" id="UP000630528">
    <property type="component" value="Unassembled WGS sequence"/>
</dbReference>
<dbReference type="CDD" id="cd08288">
    <property type="entry name" value="MDR_yhdh"/>
    <property type="match status" value="1"/>
</dbReference>
<dbReference type="PANTHER" id="PTHR43677:SF1">
    <property type="entry name" value="ACRYLYL-COA REDUCTASE ACUI-RELATED"/>
    <property type="match status" value="1"/>
</dbReference>
<dbReference type="InterPro" id="IPR020843">
    <property type="entry name" value="ER"/>
</dbReference>
<evidence type="ECO:0000313" key="3">
    <source>
        <dbReference type="Proteomes" id="UP000630528"/>
    </source>
</evidence>
<dbReference type="RefSeq" id="WP_201166979.1">
    <property type="nucleotide sequence ID" value="NZ_JAEPWM010000001.1"/>
</dbReference>
<gene>
    <name evidence="2" type="ORF">JJB11_01210</name>
</gene>
<proteinExistence type="predicted"/>
<dbReference type="PANTHER" id="PTHR43677">
    <property type="entry name" value="SHORT-CHAIN DEHYDROGENASE/REDUCTASE"/>
    <property type="match status" value="1"/>
</dbReference>
<dbReference type="SMART" id="SM00829">
    <property type="entry name" value="PKS_ER"/>
    <property type="match status" value="1"/>
</dbReference>
<dbReference type="Gene3D" id="3.40.50.720">
    <property type="entry name" value="NAD(P)-binding Rossmann-like Domain"/>
    <property type="match status" value="1"/>
</dbReference>
<dbReference type="SUPFAM" id="SSF50129">
    <property type="entry name" value="GroES-like"/>
    <property type="match status" value="1"/>
</dbReference>
<name>A0A934TNQ1_9BURK</name>
<reference evidence="2" key="1">
    <citation type="journal article" date="2012" name="J. Microbiol. Biotechnol.">
        <title>Ramlibacter ginsenosidimutans sp. nov., with ginsenoside-converting activity.</title>
        <authorList>
            <person name="Wang L."/>
            <person name="An D.S."/>
            <person name="Kim S.G."/>
            <person name="Jin F.X."/>
            <person name="Kim S.C."/>
            <person name="Lee S.T."/>
            <person name="Im W.T."/>
        </authorList>
    </citation>
    <scope>NUCLEOTIDE SEQUENCE</scope>
    <source>
        <strain evidence="2">KACC 17527</strain>
    </source>
</reference>
<dbReference type="NCBIfam" id="TIGR02823">
    <property type="entry name" value="oxido_YhdH"/>
    <property type="match status" value="1"/>
</dbReference>
<evidence type="ECO:0000313" key="2">
    <source>
        <dbReference type="EMBL" id="MBK6004694.1"/>
    </source>
</evidence>
<sequence length="326" mass="33588">MFKAIWLEQSAGRTEATLKEIDTAALPEGDTLVRVRWSSLNYKDGLAITGKSPVVRKFPMIPGIDFAGEVESCTSGAWRPGDQVVLTGWGHGEATFGGLAQMARVDGGKLVRLPPGLDARAAMSIGTAGFTAMLCVMALEAHGVTPDAGEVLVTGAGGGVGGFAVALLASAGFKVAAVTGRAPEGDRLRQLGAGEILQRDQFSQPGRPLAKERWAGVVDSVGSHTLANACAATRYGGVVAACGLAQGMDFPATVAPFILRGITLVGVDSVSYPAAKRAAVWERLARSLAPEVIGAMAEAVPLERAIRAADDLLGGKVSGRLVVNVD</sequence>
<dbReference type="GO" id="GO:0043957">
    <property type="term" value="F:acryloyl-CoA reductase (NADPH) activity"/>
    <property type="evidence" value="ECO:0007669"/>
    <property type="project" value="TreeGrafter"/>
</dbReference>
<dbReference type="InterPro" id="IPR013154">
    <property type="entry name" value="ADH-like_N"/>
</dbReference>
<feature type="domain" description="Enoyl reductase (ER)" evidence="1">
    <location>
        <begin position="12"/>
        <end position="323"/>
    </location>
</feature>
<reference evidence="2" key="2">
    <citation type="submission" date="2021-01" db="EMBL/GenBank/DDBJ databases">
        <authorList>
            <person name="Kang M."/>
        </authorList>
    </citation>
    <scope>NUCLEOTIDE SEQUENCE</scope>
    <source>
        <strain evidence="2">KACC 17527</strain>
    </source>
</reference>
<dbReference type="Gene3D" id="3.90.180.10">
    <property type="entry name" value="Medium-chain alcohol dehydrogenases, catalytic domain"/>
    <property type="match status" value="1"/>
</dbReference>